<comment type="caution">
    <text evidence="4">The sequence shown here is derived from an EMBL/GenBank/DDBJ whole genome shotgun (WGS) entry which is preliminary data.</text>
</comment>
<evidence type="ECO:0000259" key="3">
    <source>
        <dbReference type="PROSITE" id="PS50217"/>
    </source>
</evidence>
<organism evidence="4 5">
    <name type="scientific">Fistulifera solaris</name>
    <name type="common">Oleaginous diatom</name>
    <dbReference type="NCBI Taxonomy" id="1519565"/>
    <lineage>
        <taxon>Eukaryota</taxon>
        <taxon>Sar</taxon>
        <taxon>Stramenopiles</taxon>
        <taxon>Ochrophyta</taxon>
        <taxon>Bacillariophyta</taxon>
        <taxon>Bacillariophyceae</taxon>
        <taxon>Bacillariophycidae</taxon>
        <taxon>Naviculales</taxon>
        <taxon>Naviculaceae</taxon>
        <taxon>Fistulifera</taxon>
    </lineage>
</organism>
<dbReference type="Gene3D" id="1.20.5.170">
    <property type="match status" value="1"/>
</dbReference>
<evidence type="ECO:0000256" key="2">
    <source>
        <dbReference type="SAM" id="MobiDB-lite"/>
    </source>
</evidence>
<dbReference type="InterPro" id="IPR004827">
    <property type="entry name" value="bZIP"/>
</dbReference>
<keyword evidence="1" id="KW-0175">Coiled coil</keyword>
<proteinExistence type="predicted"/>
<keyword evidence="5" id="KW-1185">Reference proteome</keyword>
<dbReference type="EMBL" id="BDSP01000184">
    <property type="protein sequence ID" value="GAX22477.1"/>
    <property type="molecule type" value="Genomic_DNA"/>
</dbReference>
<feature type="coiled-coil region" evidence="1">
    <location>
        <begin position="67"/>
        <end position="115"/>
    </location>
</feature>
<gene>
    <name evidence="4" type="ORF">FisN_14Hh093</name>
</gene>
<name>A0A1Z5K8A8_FISSO</name>
<evidence type="ECO:0000313" key="5">
    <source>
        <dbReference type="Proteomes" id="UP000198406"/>
    </source>
</evidence>
<dbReference type="PROSITE" id="PS50217">
    <property type="entry name" value="BZIP"/>
    <property type="match status" value="1"/>
</dbReference>
<sequence length="203" mass="22494">MISMKQVQTENNDGGSAEESSVTSTGEENKRRSAKRRIIDETLLDEDEARKLESRRAYNRKCAAKARKRSKDLISQLQDEVNKLNQDKATLERTNEVMQARLKLLEQQNQTLMLNQRQTESLLLSGMPSSVPGSLLGSNIPRSGLVRAQGDVNLSAAALLESLSQRERILASQLVGNGLLSQQFQGVAGDQLYNGADLNKRLL</sequence>
<evidence type="ECO:0000313" key="4">
    <source>
        <dbReference type="EMBL" id="GAX22477.1"/>
    </source>
</evidence>
<dbReference type="AlphaFoldDB" id="A0A1Z5K8A8"/>
<evidence type="ECO:0000256" key="1">
    <source>
        <dbReference type="SAM" id="Coils"/>
    </source>
</evidence>
<reference evidence="4 5" key="1">
    <citation type="journal article" date="2015" name="Plant Cell">
        <title>Oil accumulation by the oleaginous diatom Fistulifera solaris as revealed by the genome and transcriptome.</title>
        <authorList>
            <person name="Tanaka T."/>
            <person name="Maeda Y."/>
            <person name="Veluchamy A."/>
            <person name="Tanaka M."/>
            <person name="Abida H."/>
            <person name="Marechal E."/>
            <person name="Bowler C."/>
            <person name="Muto M."/>
            <person name="Sunaga Y."/>
            <person name="Tanaka M."/>
            <person name="Yoshino T."/>
            <person name="Taniguchi T."/>
            <person name="Fukuda Y."/>
            <person name="Nemoto M."/>
            <person name="Matsumoto M."/>
            <person name="Wong P.S."/>
            <person name="Aburatani S."/>
            <person name="Fujibuchi W."/>
        </authorList>
    </citation>
    <scope>NUCLEOTIDE SEQUENCE [LARGE SCALE GENOMIC DNA]</scope>
    <source>
        <strain evidence="4 5">JPCC DA0580</strain>
    </source>
</reference>
<dbReference type="InParanoid" id="A0A1Z5K8A8"/>
<feature type="region of interest" description="Disordered" evidence="2">
    <location>
        <begin position="1"/>
        <end position="37"/>
    </location>
</feature>
<dbReference type="Proteomes" id="UP000198406">
    <property type="component" value="Unassembled WGS sequence"/>
</dbReference>
<dbReference type="GO" id="GO:0003700">
    <property type="term" value="F:DNA-binding transcription factor activity"/>
    <property type="evidence" value="ECO:0007669"/>
    <property type="project" value="InterPro"/>
</dbReference>
<dbReference type="SUPFAM" id="SSF57959">
    <property type="entry name" value="Leucine zipper domain"/>
    <property type="match status" value="1"/>
</dbReference>
<feature type="compositionally biased region" description="Polar residues" evidence="2">
    <location>
        <begin position="1"/>
        <end position="26"/>
    </location>
</feature>
<accession>A0A1Z5K8A8</accession>
<dbReference type="InterPro" id="IPR046347">
    <property type="entry name" value="bZIP_sf"/>
</dbReference>
<protein>
    <recommendedName>
        <fullName evidence="3">BZIP domain-containing protein</fullName>
    </recommendedName>
</protein>
<feature type="domain" description="BZIP" evidence="3">
    <location>
        <begin position="49"/>
        <end position="112"/>
    </location>
</feature>